<gene>
    <name evidence="2" type="ORF">QNI22_13745</name>
</gene>
<evidence type="ECO:0000313" key="2">
    <source>
        <dbReference type="EMBL" id="MDJ1501724.1"/>
    </source>
</evidence>
<dbReference type="Proteomes" id="UP001232063">
    <property type="component" value="Unassembled WGS sequence"/>
</dbReference>
<name>A0AAE3R5C2_9BACT</name>
<comment type="caution">
    <text evidence="2">The sequence shown here is derived from an EMBL/GenBank/DDBJ whole genome shotgun (WGS) entry which is preliminary data.</text>
</comment>
<dbReference type="EMBL" id="JASJOU010000004">
    <property type="protein sequence ID" value="MDJ1501724.1"/>
    <property type="molecule type" value="Genomic_DNA"/>
</dbReference>
<evidence type="ECO:0000256" key="1">
    <source>
        <dbReference type="SAM" id="MobiDB-lite"/>
    </source>
</evidence>
<dbReference type="AlphaFoldDB" id="A0AAE3R5C2"/>
<protein>
    <submittedName>
        <fullName evidence="2">Uncharacterized protein</fullName>
    </submittedName>
</protein>
<evidence type="ECO:0000313" key="3">
    <source>
        <dbReference type="Proteomes" id="UP001232063"/>
    </source>
</evidence>
<dbReference type="RefSeq" id="WP_314511323.1">
    <property type="nucleotide sequence ID" value="NZ_JASJOU010000004.1"/>
</dbReference>
<reference evidence="2" key="1">
    <citation type="submission" date="2023-05" db="EMBL/GenBank/DDBJ databases">
        <authorList>
            <person name="Zhang X."/>
        </authorList>
    </citation>
    <scope>NUCLEOTIDE SEQUENCE</scope>
    <source>
        <strain evidence="2">BD1B2-1</strain>
    </source>
</reference>
<sequence>MVVGDNTNDGNKTTQTTSPVFLKESSRRCRDRRGKTGGLSDWSVVVLSETKHGTICHTCPAHAHADAWQAGREDSFRRTIKKEETDSLKLIAWSGRLHQRISVFLEKLCNAR</sequence>
<proteinExistence type="predicted"/>
<accession>A0AAE3R5C2</accession>
<feature type="compositionally biased region" description="Polar residues" evidence="1">
    <location>
        <begin position="1"/>
        <end position="19"/>
    </location>
</feature>
<keyword evidence="3" id="KW-1185">Reference proteome</keyword>
<organism evidence="2 3">
    <name type="scientific">Xanthocytophaga agilis</name>
    <dbReference type="NCBI Taxonomy" id="3048010"/>
    <lineage>
        <taxon>Bacteria</taxon>
        <taxon>Pseudomonadati</taxon>
        <taxon>Bacteroidota</taxon>
        <taxon>Cytophagia</taxon>
        <taxon>Cytophagales</taxon>
        <taxon>Rhodocytophagaceae</taxon>
        <taxon>Xanthocytophaga</taxon>
    </lineage>
</organism>
<feature type="region of interest" description="Disordered" evidence="1">
    <location>
        <begin position="1"/>
        <end position="36"/>
    </location>
</feature>